<protein>
    <submittedName>
        <fullName evidence="6">Uncharacterized protein</fullName>
    </submittedName>
</protein>
<evidence type="ECO:0000313" key="7">
    <source>
        <dbReference type="Proteomes" id="UP000030752"/>
    </source>
</evidence>
<feature type="repeat" description="ANK" evidence="2">
    <location>
        <begin position="852"/>
        <end position="884"/>
    </location>
</feature>
<dbReference type="InterPro" id="IPR035994">
    <property type="entry name" value="Nucleoside_phosphorylase_sf"/>
</dbReference>
<dbReference type="PANTHER" id="PTHR10039:SF17">
    <property type="entry name" value="FUNGAL STAND N-TERMINAL GOODBYE DOMAIN-CONTAINING PROTEIN-RELATED"/>
    <property type="match status" value="1"/>
</dbReference>
<dbReference type="Pfam" id="PF00023">
    <property type="entry name" value="Ank"/>
    <property type="match status" value="1"/>
</dbReference>
<sequence>MAWTGWCRRRRWRRTWRGRSLSCEVGLMVGIGGGIPNLARGVDIRLGDVVVSMPDKTWGGVVQFDHGKAEDGGVFVVKGQLNQPPEMLLRTLSQVQARHRLRPSKIIQYIDEAVGKNSMLEDNGFVRPDVPDRLMCTVCHTHIDNAAGGCNGGHQRKVRKSSAPVLHYGIIASGNVVVKDAVVRDRLRDQYSALCVEMEAAGLMNDFPCLVIRGICDYADSSKNDAWHLYAAMTAAAYAKEFLFYVSPAQASQEQPIRQVVGILDAVQQATQAHAQALQAQVRHFENDEHRRCHQAFKTSNYEEQKDRNPDRVDGTCQWVLQHEQYRRWHDSGGSGLLWISADPGCGKSVLARSLVDHELRGSSRHSICYFFFKDNEEQDRLTTALCALLHQLLAQQRQLIRHALAIYDPNKPEKVQDDAAVLWRTLMAAARDSDAQDVTCVLDALDECRPQDRAELIDRLARFHQDTQRQPSTTRTTRLKFLVTSRPYDDIQDDFERTLRDLPAIRLRGEEENEQIRAEIDLVIKMRVAELSSNLGLSEVVRDGLQNTLLCMKHRTYLWLYLALDDIKPQLKNSRRPQLECVKQLPSSVEDAYEKILGRVRECERANARDILRIVVGSRRSLTVREMAIAFGIADGRAQGVATLQDARLEPQWVQASLRRWCGLFIFFNHDRIFLIHQTAKEFLLADTRICDPPCGWRWKHCLDVGETEMQLAQICTNLLSFQDVRSTTRELTRRLDPFSLVASVLEQDNENETLVAYAAEHWPSHFRAAQSVAKEGYVDEGYIDELTPFYDAGGDLRQLWFCIYWRATEQYEKEPAVNNLQLAGLLGHVQQVARTLQSTSLYGINDVDEDGNTALIWASRYGHTAVVQMLLDQGADVHAQGGYYGNALQAALDGG</sequence>
<dbReference type="InterPro" id="IPR027417">
    <property type="entry name" value="P-loop_NTPase"/>
</dbReference>
<dbReference type="OrthoDB" id="4160849at2759"/>
<organism evidence="6 7">
    <name type="scientific">Cyphellophora europaea (strain CBS 101466)</name>
    <name type="common">Phialophora europaea</name>
    <dbReference type="NCBI Taxonomy" id="1220924"/>
    <lineage>
        <taxon>Eukaryota</taxon>
        <taxon>Fungi</taxon>
        <taxon>Dikarya</taxon>
        <taxon>Ascomycota</taxon>
        <taxon>Pezizomycotina</taxon>
        <taxon>Eurotiomycetes</taxon>
        <taxon>Chaetothyriomycetidae</taxon>
        <taxon>Chaetothyriales</taxon>
        <taxon>Cyphellophoraceae</taxon>
        <taxon>Cyphellophora</taxon>
    </lineage>
</organism>
<dbReference type="EMBL" id="KB822716">
    <property type="protein sequence ID" value="ETN44087.1"/>
    <property type="molecule type" value="Genomic_DNA"/>
</dbReference>
<accession>W2S5W6</accession>
<dbReference type="GO" id="GO:0003824">
    <property type="term" value="F:catalytic activity"/>
    <property type="evidence" value="ECO:0007669"/>
    <property type="project" value="InterPro"/>
</dbReference>
<evidence type="ECO:0000259" key="5">
    <source>
        <dbReference type="Pfam" id="PF24883"/>
    </source>
</evidence>
<evidence type="ECO:0000313" key="6">
    <source>
        <dbReference type="EMBL" id="ETN44087.1"/>
    </source>
</evidence>
<feature type="transmembrane region" description="Helical" evidence="3">
    <location>
        <begin position="21"/>
        <end position="39"/>
    </location>
</feature>
<dbReference type="STRING" id="1220924.W2S5W6"/>
<keyword evidence="3" id="KW-0472">Membrane</keyword>
<dbReference type="Pfam" id="PF24883">
    <property type="entry name" value="NPHP3_N"/>
    <property type="match status" value="1"/>
</dbReference>
<reference evidence="6 7" key="1">
    <citation type="submission" date="2013-03" db="EMBL/GenBank/DDBJ databases">
        <title>The Genome Sequence of Phialophora europaea CBS 101466.</title>
        <authorList>
            <consortium name="The Broad Institute Genomics Platform"/>
            <person name="Cuomo C."/>
            <person name="de Hoog S."/>
            <person name="Gorbushina A."/>
            <person name="Walker B."/>
            <person name="Young S.K."/>
            <person name="Zeng Q."/>
            <person name="Gargeya S."/>
            <person name="Fitzgerald M."/>
            <person name="Haas B."/>
            <person name="Abouelleil A."/>
            <person name="Allen A.W."/>
            <person name="Alvarado L."/>
            <person name="Arachchi H.M."/>
            <person name="Berlin A.M."/>
            <person name="Chapman S.B."/>
            <person name="Gainer-Dewar J."/>
            <person name="Goldberg J."/>
            <person name="Griggs A."/>
            <person name="Gujja S."/>
            <person name="Hansen M."/>
            <person name="Howarth C."/>
            <person name="Imamovic A."/>
            <person name="Ireland A."/>
            <person name="Larimer J."/>
            <person name="McCowan C."/>
            <person name="Murphy C."/>
            <person name="Pearson M."/>
            <person name="Poon T.W."/>
            <person name="Priest M."/>
            <person name="Roberts A."/>
            <person name="Saif S."/>
            <person name="Shea T."/>
            <person name="Sisk P."/>
            <person name="Sykes S."/>
            <person name="Wortman J."/>
            <person name="Nusbaum C."/>
            <person name="Birren B."/>
        </authorList>
    </citation>
    <scope>NUCLEOTIDE SEQUENCE [LARGE SCALE GENOMIC DNA]</scope>
    <source>
        <strain evidence="6 7">CBS 101466</strain>
    </source>
</reference>
<dbReference type="InParanoid" id="W2S5W6"/>
<dbReference type="SUPFAM" id="SSF48403">
    <property type="entry name" value="Ankyrin repeat"/>
    <property type="match status" value="1"/>
</dbReference>
<dbReference type="Gene3D" id="3.40.50.1580">
    <property type="entry name" value="Nucleoside phosphorylase domain"/>
    <property type="match status" value="1"/>
</dbReference>
<keyword evidence="7" id="KW-1185">Reference proteome</keyword>
<proteinExistence type="predicted"/>
<dbReference type="VEuPathDB" id="FungiDB:HMPREF1541_10952"/>
<dbReference type="SUPFAM" id="SSF53167">
    <property type="entry name" value="Purine and uridine phosphorylases"/>
    <property type="match status" value="1"/>
</dbReference>
<dbReference type="eggNOG" id="KOG4177">
    <property type="taxonomic scope" value="Eukaryota"/>
</dbReference>
<dbReference type="SUPFAM" id="SSF52540">
    <property type="entry name" value="P-loop containing nucleoside triphosphate hydrolases"/>
    <property type="match status" value="1"/>
</dbReference>
<feature type="domain" description="DUF7069" evidence="4">
    <location>
        <begin position="518"/>
        <end position="577"/>
    </location>
</feature>
<keyword evidence="1" id="KW-0677">Repeat</keyword>
<dbReference type="GO" id="GO:0009116">
    <property type="term" value="P:nucleoside metabolic process"/>
    <property type="evidence" value="ECO:0007669"/>
    <property type="project" value="InterPro"/>
</dbReference>
<evidence type="ECO:0000256" key="3">
    <source>
        <dbReference type="SAM" id="Phobius"/>
    </source>
</evidence>
<dbReference type="InterPro" id="IPR055497">
    <property type="entry name" value="DUF7069"/>
</dbReference>
<evidence type="ECO:0000256" key="2">
    <source>
        <dbReference type="PROSITE-ProRule" id="PRU00023"/>
    </source>
</evidence>
<dbReference type="Pfam" id="PF23239">
    <property type="entry name" value="DUF7069"/>
    <property type="match status" value="1"/>
</dbReference>
<dbReference type="PANTHER" id="PTHR10039">
    <property type="entry name" value="AMELOGENIN"/>
    <property type="match status" value="1"/>
</dbReference>
<dbReference type="SMART" id="SM00248">
    <property type="entry name" value="ANK"/>
    <property type="match status" value="1"/>
</dbReference>
<keyword evidence="3" id="KW-1133">Transmembrane helix</keyword>
<dbReference type="InterPro" id="IPR002110">
    <property type="entry name" value="Ankyrin_rpt"/>
</dbReference>
<dbReference type="Gene3D" id="3.40.50.300">
    <property type="entry name" value="P-loop containing nucleotide triphosphate hydrolases"/>
    <property type="match status" value="1"/>
</dbReference>
<name>W2S5W6_CYPE1</name>
<dbReference type="PROSITE" id="PS50088">
    <property type="entry name" value="ANK_REPEAT"/>
    <property type="match status" value="1"/>
</dbReference>
<evidence type="ECO:0000256" key="1">
    <source>
        <dbReference type="ARBA" id="ARBA00022737"/>
    </source>
</evidence>
<dbReference type="InterPro" id="IPR056884">
    <property type="entry name" value="NPHP3-like_N"/>
</dbReference>
<dbReference type="Proteomes" id="UP000030752">
    <property type="component" value="Unassembled WGS sequence"/>
</dbReference>
<keyword evidence="3" id="KW-0812">Transmembrane</keyword>
<dbReference type="InterPro" id="IPR036770">
    <property type="entry name" value="Ankyrin_rpt-contain_sf"/>
</dbReference>
<dbReference type="HOGENOM" id="CLU_000288_34_2_1"/>
<keyword evidence="2" id="KW-0040">ANK repeat</keyword>
<feature type="domain" description="Nephrocystin 3-like N-terminal" evidence="5">
    <location>
        <begin position="315"/>
        <end position="487"/>
    </location>
</feature>
<gene>
    <name evidence="6" type="ORF">HMPREF1541_10952</name>
</gene>
<evidence type="ECO:0000259" key="4">
    <source>
        <dbReference type="Pfam" id="PF23239"/>
    </source>
</evidence>
<dbReference type="Gene3D" id="1.25.40.20">
    <property type="entry name" value="Ankyrin repeat-containing domain"/>
    <property type="match status" value="1"/>
</dbReference>
<dbReference type="PROSITE" id="PS50297">
    <property type="entry name" value="ANK_REP_REGION"/>
    <property type="match status" value="1"/>
</dbReference>
<dbReference type="GeneID" id="19978291"/>
<dbReference type="RefSeq" id="XP_008713843.1">
    <property type="nucleotide sequence ID" value="XM_008715621.1"/>
</dbReference>
<dbReference type="AlphaFoldDB" id="W2S5W6"/>